<gene>
    <name evidence="2" type="ORF">NEOLEDRAFT_797291</name>
</gene>
<proteinExistence type="predicted"/>
<evidence type="ECO:0000256" key="1">
    <source>
        <dbReference type="SAM" id="MobiDB-lite"/>
    </source>
</evidence>
<dbReference type="InParanoid" id="A0A165PLJ1"/>
<sequence length="168" mass="18796">MAKCMTIAELTALFDLLLTRPSWRTNPDFAWLLSSDKRSSLVKHKSNKDSISVENRDSGFWDLEKAEPQVACDVTEAPSTGTPTFTPVIYHTSSHPDAGSDTTTNAEAIPNTIPLTRKDEKRAEDEWYITQEMLEVQAVLEAQLAEHWLALGMESPPVPGKWIERSLP</sequence>
<feature type="region of interest" description="Disordered" evidence="1">
    <location>
        <begin position="75"/>
        <end position="106"/>
    </location>
</feature>
<keyword evidence="3" id="KW-1185">Reference proteome</keyword>
<dbReference type="AlphaFoldDB" id="A0A165PLJ1"/>
<protein>
    <submittedName>
        <fullName evidence="2">Uncharacterized protein</fullName>
    </submittedName>
</protein>
<dbReference type="Proteomes" id="UP000076761">
    <property type="component" value="Unassembled WGS sequence"/>
</dbReference>
<evidence type="ECO:0000313" key="2">
    <source>
        <dbReference type="EMBL" id="KZT21208.1"/>
    </source>
</evidence>
<accession>A0A165PLJ1</accession>
<dbReference type="EMBL" id="KV425610">
    <property type="protein sequence ID" value="KZT21208.1"/>
    <property type="molecule type" value="Genomic_DNA"/>
</dbReference>
<reference evidence="2 3" key="1">
    <citation type="journal article" date="2016" name="Mol. Biol. Evol.">
        <title>Comparative Genomics of Early-Diverging Mushroom-Forming Fungi Provides Insights into the Origins of Lignocellulose Decay Capabilities.</title>
        <authorList>
            <person name="Nagy L.G."/>
            <person name="Riley R."/>
            <person name="Tritt A."/>
            <person name="Adam C."/>
            <person name="Daum C."/>
            <person name="Floudas D."/>
            <person name="Sun H."/>
            <person name="Yadav J.S."/>
            <person name="Pangilinan J."/>
            <person name="Larsson K.H."/>
            <person name="Matsuura K."/>
            <person name="Barry K."/>
            <person name="Labutti K."/>
            <person name="Kuo R."/>
            <person name="Ohm R.A."/>
            <person name="Bhattacharya S.S."/>
            <person name="Shirouzu T."/>
            <person name="Yoshinaga Y."/>
            <person name="Martin F.M."/>
            <person name="Grigoriev I.V."/>
            <person name="Hibbett D.S."/>
        </authorList>
    </citation>
    <scope>NUCLEOTIDE SEQUENCE [LARGE SCALE GENOMIC DNA]</scope>
    <source>
        <strain evidence="2 3">HHB14362 ss-1</strain>
    </source>
</reference>
<evidence type="ECO:0000313" key="3">
    <source>
        <dbReference type="Proteomes" id="UP000076761"/>
    </source>
</evidence>
<name>A0A165PLJ1_9AGAM</name>
<organism evidence="2 3">
    <name type="scientific">Neolentinus lepideus HHB14362 ss-1</name>
    <dbReference type="NCBI Taxonomy" id="1314782"/>
    <lineage>
        <taxon>Eukaryota</taxon>
        <taxon>Fungi</taxon>
        <taxon>Dikarya</taxon>
        <taxon>Basidiomycota</taxon>
        <taxon>Agaricomycotina</taxon>
        <taxon>Agaricomycetes</taxon>
        <taxon>Gloeophyllales</taxon>
        <taxon>Gloeophyllaceae</taxon>
        <taxon>Neolentinus</taxon>
    </lineage>
</organism>
<feature type="compositionally biased region" description="Polar residues" evidence="1">
    <location>
        <begin position="77"/>
        <end position="106"/>
    </location>
</feature>